<feature type="compositionally biased region" description="Basic and acidic residues" evidence="3">
    <location>
        <begin position="773"/>
        <end position="782"/>
    </location>
</feature>
<feature type="compositionally biased region" description="Low complexity" evidence="3">
    <location>
        <begin position="962"/>
        <end position="973"/>
    </location>
</feature>
<feature type="region of interest" description="Disordered" evidence="3">
    <location>
        <begin position="311"/>
        <end position="337"/>
    </location>
</feature>
<evidence type="ECO:0000259" key="4">
    <source>
        <dbReference type="SMART" id="SM01340"/>
    </source>
</evidence>
<comment type="similarity">
    <text evidence="1">Belongs to the DNA mismatch repair MutL/HexB family.</text>
</comment>
<dbReference type="Gene3D" id="3.30.230.10">
    <property type="match status" value="1"/>
</dbReference>
<feature type="compositionally biased region" description="Polar residues" evidence="3">
    <location>
        <begin position="997"/>
        <end position="1006"/>
    </location>
</feature>
<evidence type="ECO:0000313" key="6">
    <source>
        <dbReference type="Proteomes" id="UP000236333"/>
    </source>
</evidence>
<evidence type="ECO:0000313" key="5">
    <source>
        <dbReference type="EMBL" id="PNH03974.1"/>
    </source>
</evidence>
<dbReference type="EMBL" id="PGGS01000438">
    <property type="protein sequence ID" value="PNH03974.1"/>
    <property type="molecule type" value="Genomic_DNA"/>
</dbReference>
<dbReference type="InterPro" id="IPR036890">
    <property type="entry name" value="HATPase_C_sf"/>
</dbReference>
<dbReference type="InterPro" id="IPR038973">
    <property type="entry name" value="MutL/Mlh/Pms-like"/>
</dbReference>
<feature type="region of interest" description="Disordered" evidence="3">
    <location>
        <begin position="798"/>
        <end position="817"/>
    </location>
</feature>
<proteinExistence type="inferred from homology"/>
<evidence type="ECO:0000256" key="3">
    <source>
        <dbReference type="SAM" id="MobiDB-lite"/>
    </source>
</evidence>
<dbReference type="GO" id="GO:0030983">
    <property type="term" value="F:mismatched DNA binding"/>
    <property type="evidence" value="ECO:0007669"/>
    <property type="project" value="InterPro"/>
</dbReference>
<sequence length="1006" mass="100130">MAVRQLPQPGSLARLPQPLIGHVRTGINLSTLHQAVVELLANALDASARNVVIRLNARNMSFSVEDDGHGISADDLDILGGRYCTSKLRSTADLAVGVATLGFRGEATSSLISLAAEVAITTRAQGSFETLSKVARAGGATVHIGPSATQLTHSGTIVSVTDFLFNQPVRQRQMAAEHKDGEAATSQAVLRAALPFLAVGVTLVRAPGGAVLLHLPRDRDLRATFLRLAPPPPPAPPPLPLLLAAAPGPAERGYAATAALCAPAAAFPHPHHQYLYVNRRHVNSPPLAALLSTRFLRAFQLAEQRQRHLAGPAWRDGGAGGAGGAAGGGGGGGGRGGGGAGRGFKGGSGNTKAFPAFLVCLECPYGEYDVTAEPDKSDVVFRRPHVVQALLASLAEQAWGPAAGGGRGAAATMAGSATAAAEEEARGAAADAVRGGEPPRSAVEGARPLLGPRLAAAAAGGGLDVLGMRRVLGSGASSEEGQAAAEGLRGGRPQPPAGPLRGLLHLQVASGNACAAAESRAMSLAAVAPPGEEEARRRGADARERQQETRRTAAAGGAHQGPGSQHAGGCGPAGGLGCGSTTDGRWGALATGGGGGVLWDSRGGGELRGVGERSATGARAGAVEQQLRPRDQAAGSPLPGMSPVLGITPMPGNRAPPASSPLPEICPGLGWECVARETPEGGGVPHTAAGSPLPDISPGLGWECGGGGEPEDGGARHDAAGSPLPDISPGLGWEHDARKSPADGSAGGGRGATHNAAGSSLPEVSPGLGWAHDAQESPKDGGDGGGGRLVPRWECIAGESPEGAPAGGGGARNAAYSPLSDHSPGLGWERAAWAAGEGGGAAHVAAASSPPPRMLWPRVVGPGASGSGGGGSDDLLRDGGLGSDWLAHNPLADVLLFMYENTHSPHTAHGVAANMGAARGGATWGASIAARAWQQLAGARAFSRWTTVAGLPAGLATTGAEAGEGALASAPAERGSVRGPAAEAAEEDAEATPTPTLTGVSANAAR</sequence>
<evidence type="ECO:0000256" key="1">
    <source>
        <dbReference type="ARBA" id="ARBA00006082"/>
    </source>
</evidence>
<evidence type="ECO:0000256" key="2">
    <source>
        <dbReference type="ARBA" id="ARBA00022763"/>
    </source>
</evidence>
<gene>
    <name evidence="5" type="ORF">TSOC_009909</name>
</gene>
<dbReference type="GO" id="GO:0016887">
    <property type="term" value="F:ATP hydrolysis activity"/>
    <property type="evidence" value="ECO:0007669"/>
    <property type="project" value="InterPro"/>
</dbReference>
<dbReference type="Pfam" id="PF13589">
    <property type="entry name" value="HATPase_c_3"/>
    <property type="match status" value="1"/>
</dbReference>
<dbReference type="SMART" id="SM01340">
    <property type="entry name" value="DNA_mis_repair"/>
    <property type="match status" value="1"/>
</dbReference>
<dbReference type="Gene3D" id="3.30.565.10">
    <property type="entry name" value="Histidine kinase-like ATPase, C-terminal domain"/>
    <property type="match status" value="1"/>
</dbReference>
<dbReference type="GO" id="GO:0032300">
    <property type="term" value="C:mismatch repair complex"/>
    <property type="evidence" value="ECO:0007669"/>
    <property type="project" value="InterPro"/>
</dbReference>
<dbReference type="SUPFAM" id="SSF54211">
    <property type="entry name" value="Ribosomal protein S5 domain 2-like"/>
    <property type="match status" value="1"/>
</dbReference>
<dbReference type="SUPFAM" id="SSF55874">
    <property type="entry name" value="ATPase domain of HSP90 chaperone/DNA topoisomerase II/histidine kinase"/>
    <property type="match status" value="1"/>
</dbReference>
<feature type="compositionally biased region" description="Gly residues" evidence="3">
    <location>
        <begin position="863"/>
        <end position="872"/>
    </location>
</feature>
<feature type="compositionally biased region" description="Low complexity" evidence="3">
    <location>
        <begin position="477"/>
        <end position="487"/>
    </location>
</feature>
<dbReference type="GO" id="GO:0006298">
    <property type="term" value="P:mismatch repair"/>
    <property type="evidence" value="ECO:0007669"/>
    <property type="project" value="InterPro"/>
</dbReference>
<feature type="compositionally biased region" description="Basic and acidic residues" evidence="3">
    <location>
        <begin position="533"/>
        <end position="551"/>
    </location>
</feature>
<feature type="region of interest" description="Disordered" evidence="3">
    <location>
        <begin position="842"/>
        <end position="875"/>
    </location>
</feature>
<keyword evidence="6" id="KW-1185">Reference proteome</keyword>
<dbReference type="AlphaFoldDB" id="A0A2J7ZUM1"/>
<feature type="region of interest" description="Disordered" evidence="3">
    <location>
        <begin position="680"/>
        <end position="791"/>
    </location>
</feature>
<dbReference type="InterPro" id="IPR014721">
    <property type="entry name" value="Ribsml_uS5_D2-typ_fold_subgr"/>
</dbReference>
<feature type="domain" description="DNA mismatch repair protein S5" evidence="4">
    <location>
        <begin position="211"/>
        <end position="400"/>
    </location>
</feature>
<feature type="region of interest" description="Disordered" evidence="3">
    <location>
        <begin position="477"/>
        <end position="501"/>
    </location>
</feature>
<feature type="region of interest" description="Disordered" evidence="3">
    <location>
        <begin position="422"/>
        <end position="445"/>
    </location>
</feature>
<accession>A0A2J7ZUM1</accession>
<feature type="compositionally biased region" description="Low complexity" evidence="3">
    <location>
        <begin position="427"/>
        <end position="436"/>
    </location>
</feature>
<dbReference type="GO" id="GO:0005524">
    <property type="term" value="F:ATP binding"/>
    <property type="evidence" value="ECO:0007669"/>
    <property type="project" value="InterPro"/>
</dbReference>
<feature type="region of interest" description="Disordered" evidence="3">
    <location>
        <begin position="593"/>
        <end position="637"/>
    </location>
</feature>
<keyword evidence="2" id="KW-0227">DNA damage</keyword>
<dbReference type="GO" id="GO:0140664">
    <property type="term" value="F:ATP-dependent DNA damage sensor activity"/>
    <property type="evidence" value="ECO:0007669"/>
    <property type="project" value="InterPro"/>
</dbReference>
<organism evidence="5 6">
    <name type="scientific">Tetrabaena socialis</name>
    <dbReference type="NCBI Taxonomy" id="47790"/>
    <lineage>
        <taxon>Eukaryota</taxon>
        <taxon>Viridiplantae</taxon>
        <taxon>Chlorophyta</taxon>
        <taxon>core chlorophytes</taxon>
        <taxon>Chlorophyceae</taxon>
        <taxon>CS clade</taxon>
        <taxon>Chlamydomonadales</taxon>
        <taxon>Tetrabaenaceae</taxon>
        <taxon>Tetrabaena</taxon>
    </lineage>
</organism>
<dbReference type="Proteomes" id="UP000236333">
    <property type="component" value="Unassembled WGS sequence"/>
</dbReference>
<dbReference type="PANTHER" id="PTHR10073:SF47">
    <property type="entry name" value="DNA MISMATCH REPAIR PROTEIN MLH3"/>
    <property type="match status" value="1"/>
</dbReference>
<feature type="region of interest" description="Disordered" evidence="3">
    <location>
        <begin position="525"/>
        <end position="569"/>
    </location>
</feature>
<dbReference type="PANTHER" id="PTHR10073">
    <property type="entry name" value="DNA MISMATCH REPAIR PROTEIN MLH, PMS, MUTL"/>
    <property type="match status" value="1"/>
</dbReference>
<dbReference type="InterPro" id="IPR013507">
    <property type="entry name" value="DNA_mismatch_S5_2-like"/>
</dbReference>
<dbReference type="OrthoDB" id="429932at2759"/>
<comment type="caution">
    <text evidence="5">The sequence shown here is derived from an EMBL/GenBank/DDBJ whole genome shotgun (WGS) entry which is preliminary data.</text>
</comment>
<protein>
    <submittedName>
        <fullName evidence="5">DNA mismatch repair protein Mlh3</fullName>
    </submittedName>
</protein>
<reference evidence="5 6" key="1">
    <citation type="journal article" date="2017" name="Mol. Biol. Evol.">
        <title>The 4-celled Tetrabaena socialis nuclear genome reveals the essential components for genetic control of cell number at the origin of multicellularity in the volvocine lineage.</title>
        <authorList>
            <person name="Featherston J."/>
            <person name="Arakaki Y."/>
            <person name="Hanschen E.R."/>
            <person name="Ferris P.J."/>
            <person name="Michod R.E."/>
            <person name="Olson B.J.S.C."/>
            <person name="Nozaki H."/>
            <person name="Durand P.M."/>
        </authorList>
    </citation>
    <scope>NUCLEOTIDE SEQUENCE [LARGE SCALE GENOMIC DNA]</scope>
    <source>
        <strain evidence="5 6">NIES-571</strain>
    </source>
</reference>
<feature type="compositionally biased region" description="Gly residues" evidence="3">
    <location>
        <begin position="593"/>
        <end position="602"/>
    </location>
</feature>
<feature type="compositionally biased region" description="Gly residues" evidence="3">
    <location>
        <begin position="317"/>
        <end position="337"/>
    </location>
</feature>
<name>A0A2J7ZUM1_9CHLO</name>
<dbReference type="InterPro" id="IPR020568">
    <property type="entry name" value="Ribosomal_Su5_D2-typ_SF"/>
</dbReference>
<feature type="region of interest" description="Disordered" evidence="3">
    <location>
        <begin position="962"/>
        <end position="1006"/>
    </location>
</feature>